<name>A0A016S5B6_9BILA</name>
<reference evidence="2" key="1">
    <citation type="journal article" date="2015" name="Nat. Genet.">
        <title>The genome and transcriptome of the zoonotic hookworm Ancylostoma ceylanicum identify infection-specific gene families.</title>
        <authorList>
            <person name="Schwarz E.M."/>
            <person name="Hu Y."/>
            <person name="Antoshechkin I."/>
            <person name="Miller M.M."/>
            <person name="Sternberg P.W."/>
            <person name="Aroian R.V."/>
        </authorList>
    </citation>
    <scope>NUCLEOTIDE SEQUENCE</scope>
    <source>
        <strain evidence="2">HY135</strain>
    </source>
</reference>
<comment type="caution">
    <text evidence="1">The sequence shown here is derived from an EMBL/GenBank/DDBJ whole genome shotgun (WGS) entry which is preliminary data.</text>
</comment>
<sequence>MWASALIWMNAYSVYIQRVVQSSHLYANSVRKAPTDFFEDRGINSILSQFKSIRNGFEPEGKSGVGFVSPKRWSE</sequence>
<keyword evidence="2" id="KW-1185">Reference proteome</keyword>
<proteinExistence type="predicted"/>
<accession>A0A016S5B6</accession>
<dbReference type="Proteomes" id="UP000024635">
    <property type="component" value="Unassembled WGS sequence"/>
</dbReference>
<evidence type="ECO:0000313" key="1">
    <source>
        <dbReference type="EMBL" id="EYB85517.1"/>
    </source>
</evidence>
<protein>
    <submittedName>
        <fullName evidence="1">Uncharacterized protein</fullName>
    </submittedName>
</protein>
<evidence type="ECO:0000313" key="2">
    <source>
        <dbReference type="Proteomes" id="UP000024635"/>
    </source>
</evidence>
<gene>
    <name evidence="1" type="primary">Acey_s0296.g1681</name>
    <name evidence="1" type="ORF">Y032_0296g1681</name>
</gene>
<dbReference type="AlphaFoldDB" id="A0A016S5B6"/>
<dbReference type="EMBL" id="JARK01001632">
    <property type="protein sequence ID" value="EYB85517.1"/>
    <property type="molecule type" value="Genomic_DNA"/>
</dbReference>
<organism evidence="1 2">
    <name type="scientific">Ancylostoma ceylanicum</name>
    <dbReference type="NCBI Taxonomy" id="53326"/>
    <lineage>
        <taxon>Eukaryota</taxon>
        <taxon>Metazoa</taxon>
        <taxon>Ecdysozoa</taxon>
        <taxon>Nematoda</taxon>
        <taxon>Chromadorea</taxon>
        <taxon>Rhabditida</taxon>
        <taxon>Rhabditina</taxon>
        <taxon>Rhabditomorpha</taxon>
        <taxon>Strongyloidea</taxon>
        <taxon>Ancylostomatidae</taxon>
        <taxon>Ancylostomatinae</taxon>
        <taxon>Ancylostoma</taxon>
    </lineage>
</organism>